<accession>A0A0E3Z5X3</accession>
<proteinExistence type="predicted"/>
<dbReference type="PANTHER" id="PTHR21090">
    <property type="entry name" value="AROM/DEHYDROQUINATE SYNTHASE"/>
    <property type="match status" value="1"/>
</dbReference>
<dbReference type="InterPro" id="IPR023193">
    <property type="entry name" value="EPSP_synthase_CS"/>
</dbReference>
<dbReference type="AlphaFoldDB" id="A0A0E3Z5X3"/>
<dbReference type="InterPro" id="IPR013792">
    <property type="entry name" value="RNA3'P_cycl/enolpyr_Trfase_a/b"/>
</dbReference>
<dbReference type="GO" id="GO:0003866">
    <property type="term" value="F:3-phosphoshikimate 1-carboxyvinyltransferase activity"/>
    <property type="evidence" value="ECO:0007669"/>
    <property type="project" value="TreeGrafter"/>
</dbReference>
<dbReference type="Proteomes" id="UP000617743">
    <property type="component" value="Unassembled WGS sequence"/>
</dbReference>
<dbReference type="PROSITE" id="PS00885">
    <property type="entry name" value="EPSP_SYNTHASE_2"/>
    <property type="match status" value="1"/>
</dbReference>
<evidence type="ECO:0000313" key="5">
    <source>
        <dbReference type="Proteomes" id="UP000617743"/>
    </source>
</evidence>
<dbReference type="Gene3D" id="3.65.10.10">
    <property type="entry name" value="Enolpyruvate transferase domain"/>
    <property type="match status" value="2"/>
</dbReference>
<reference evidence="5" key="3">
    <citation type="journal article" date="2019" name="Int. J. Syst. Evol. Microbiol.">
        <title>The Global Catalogue of Microorganisms (GCM) 10K type strain sequencing project: providing services to taxonomists for standard genome sequencing and annotation.</title>
        <authorList>
            <consortium name="The Broad Institute Genomics Platform"/>
            <consortium name="The Broad Institute Genome Sequencing Center for Infectious Disease"/>
            <person name="Wu L."/>
            <person name="Ma J."/>
        </authorList>
    </citation>
    <scope>NUCLEOTIDE SEQUENCE [LARGE SCALE GENOMIC DNA]</scope>
    <source>
        <strain evidence="5">JCM 4866</strain>
    </source>
</reference>
<dbReference type="InterPro" id="IPR001986">
    <property type="entry name" value="Enolpyruvate_Tfrase_dom"/>
</dbReference>
<name>A0A0E3Z5X3_9ACTN</name>
<keyword evidence="1 3" id="KW-0808">Transferase</keyword>
<dbReference type="EMBL" id="KP721214">
    <property type="protein sequence ID" value="AKC91623.1"/>
    <property type="molecule type" value="Genomic_DNA"/>
</dbReference>
<gene>
    <name evidence="4" type="ORF">GCM10010383_29030</name>
    <name evidence="3" type="ORF">lomo3</name>
</gene>
<feature type="domain" description="Enolpyruvate transferase" evidence="2">
    <location>
        <begin position="3"/>
        <end position="216"/>
    </location>
</feature>
<keyword evidence="5" id="KW-1185">Reference proteome</keyword>
<reference evidence="4" key="1">
    <citation type="journal article" date="2014" name="Int. J. Syst. Evol. Microbiol.">
        <title>Complete genome of a new Firmicutes species belonging to the dominant human colonic microbiota ('Ruminococcus bicirculans') reveals two chromosomes and a selective capacity to utilize plant glucans.</title>
        <authorList>
            <consortium name="NISC Comparative Sequencing Program"/>
            <person name="Wegmann U."/>
            <person name="Louis P."/>
            <person name="Goesmann A."/>
            <person name="Henrissat B."/>
            <person name="Duncan S.H."/>
            <person name="Flint H.J."/>
        </authorList>
    </citation>
    <scope>NUCLEOTIDE SEQUENCE</scope>
    <source>
        <strain evidence="4">JCM 4866</strain>
    </source>
</reference>
<evidence type="ECO:0000256" key="1">
    <source>
        <dbReference type="ARBA" id="ARBA00022679"/>
    </source>
</evidence>
<dbReference type="EMBL" id="BMWC01000003">
    <property type="protein sequence ID" value="GGW97342.1"/>
    <property type="molecule type" value="Genomic_DNA"/>
</dbReference>
<dbReference type="SUPFAM" id="SSF55205">
    <property type="entry name" value="EPT/RTPC-like"/>
    <property type="match status" value="1"/>
</dbReference>
<evidence type="ECO:0000313" key="4">
    <source>
        <dbReference type="EMBL" id="GGW97342.1"/>
    </source>
</evidence>
<dbReference type="GO" id="GO:0009423">
    <property type="term" value="P:chorismate biosynthetic process"/>
    <property type="evidence" value="ECO:0007669"/>
    <property type="project" value="TreeGrafter"/>
</dbReference>
<sequence>MESSPSSQYLSGLLMAAPLMRNGLQARAPGLVSRPYVDMTLALMRRYGADVAEEGDGNLRVEPGAYTATDTVVEPDASTASYVFAAAAVTGRTVTVPGLGTGSLQGDLRFVEILAKAGAEVRVDAAATTVTGTGRLRGGFAVDMGDISDTFMTLAAIAPLADAPITIHGIGHARLKESDRIAAVAQNLRACGIDTAQGADWITVHPARLAPHASPVTAIIASRWPSRCSASPCLARSPWMTRAVWRRRSRDSTTSCGGSSPGTNCLPVKMS</sequence>
<evidence type="ECO:0000259" key="2">
    <source>
        <dbReference type="Pfam" id="PF00275"/>
    </source>
</evidence>
<reference evidence="3" key="2">
    <citation type="submission" date="2015-01" db="EMBL/GenBank/DDBJ databases">
        <title>Genome-based discovery of a flavin-dependent monooxygenase gene involved in lomofungin biosynthesis in Streptomyces lomondensis S015.</title>
        <authorList>
            <person name="Zhang C."/>
            <person name="Wang W."/>
            <person name="Sheng C."/>
            <person name="Hu H."/>
            <person name="Peng H."/>
            <person name="Zhang X."/>
        </authorList>
    </citation>
    <scope>NUCLEOTIDE SEQUENCE</scope>
    <source>
        <strain evidence="3">S015</strain>
    </source>
</reference>
<dbReference type="PANTHER" id="PTHR21090:SF5">
    <property type="entry name" value="PENTAFUNCTIONAL AROM POLYPEPTIDE"/>
    <property type="match status" value="1"/>
</dbReference>
<reference evidence="4" key="4">
    <citation type="submission" date="2024-05" db="EMBL/GenBank/DDBJ databases">
        <authorList>
            <person name="Sun Q."/>
            <person name="Ohkuma M."/>
        </authorList>
    </citation>
    <scope>NUCLEOTIDE SEQUENCE</scope>
    <source>
        <strain evidence="4">JCM 4866</strain>
    </source>
</reference>
<organism evidence="3">
    <name type="scientific">Streptomyces lomondensis</name>
    <dbReference type="NCBI Taxonomy" id="68229"/>
    <lineage>
        <taxon>Bacteria</taxon>
        <taxon>Bacillati</taxon>
        <taxon>Actinomycetota</taxon>
        <taxon>Actinomycetes</taxon>
        <taxon>Kitasatosporales</taxon>
        <taxon>Streptomycetaceae</taxon>
        <taxon>Streptomyces</taxon>
    </lineage>
</organism>
<dbReference type="Pfam" id="PF00275">
    <property type="entry name" value="EPSP_synthase"/>
    <property type="match status" value="1"/>
</dbReference>
<evidence type="ECO:0000313" key="3">
    <source>
        <dbReference type="EMBL" id="AKC91623.1"/>
    </source>
</evidence>
<dbReference type="InterPro" id="IPR036968">
    <property type="entry name" value="Enolpyruvate_Tfrase_sf"/>
</dbReference>
<protein>
    <submittedName>
        <fullName evidence="3">3-phosphoshikimate 1-carboxyvinyltransferase</fullName>
    </submittedName>
</protein>